<reference evidence="3" key="1">
    <citation type="journal article" date="2019" name="Int. J. Syst. Evol. Microbiol.">
        <title>The Global Catalogue of Microorganisms (GCM) 10K type strain sequencing project: providing services to taxonomists for standard genome sequencing and annotation.</title>
        <authorList>
            <consortium name="The Broad Institute Genomics Platform"/>
            <consortium name="The Broad Institute Genome Sequencing Center for Infectious Disease"/>
            <person name="Wu L."/>
            <person name="Ma J."/>
        </authorList>
    </citation>
    <scope>NUCLEOTIDE SEQUENCE [LARGE SCALE GENOMIC DNA]</scope>
    <source>
        <strain evidence="3">CCM 8979</strain>
    </source>
</reference>
<protein>
    <submittedName>
        <fullName evidence="2">NAD(P)H-dependent oxidoreductase</fullName>
    </submittedName>
</protein>
<accession>A0ABW4D831</accession>
<dbReference type="Gene3D" id="3.40.50.360">
    <property type="match status" value="1"/>
</dbReference>
<dbReference type="InterPro" id="IPR016181">
    <property type="entry name" value="Acyl_CoA_acyltransferase"/>
</dbReference>
<dbReference type="SUPFAM" id="SSF55729">
    <property type="entry name" value="Acyl-CoA N-acyltransferases (Nat)"/>
    <property type="match status" value="1"/>
</dbReference>
<keyword evidence="3" id="KW-1185">Reference proteome</keyword>
<dbReference type="Pfam" id="PF14542">
    <property type="entry name" value="Acetyltransf_CG"/>
    <property type="match status" value="1"/>
</dbReference>
<dbReference type="RefSeq" id="WP_203646160.1">
    <property type="nucleotide sequence ID" value="NZ_BOLN01000008.1"/>
</dbReference>
<dbReference type="InterPro" id="IPR029039">
    <property type="entry name" value="Flavoprotein-like_sf"/>
</dbReference>
<gene>
    <name evidence="2" type="ORF">ACFQ44_10640</name>
</gene>
<dbReference type="Pfam" id="PF03358">
    <property type="entry name" value="FMN_red"/>
    <property type="match status" value="1"/>
</dbReference>
<dbReference type="PANTHER" id="PTHR30543">
    <property type="entry name" value="CHROMATE REDUCTASE"/>
    <property type="match status" value="1"/>
</dbReference>
<proteinExistence type="predicted"/>
<evidence type="ECO:0000259" key="1">
    <source>
        <dbReference type="PROSITE" id="PS51729"/>
    </source>
</evidence>
<dbReference type="InterPro" id="IPR050712">
    <property type="entry name" value="NAD(P)H-dep_reductase"/>
</dbReference>
<dbReference type="Gene3D" id="3.40.630.30">
    <property type="match status" value="1"/>
</dbReference>
<dbReference type="Proteomes" id="UP001597189">
    <property type="component" value="Unassembled WGS sequence"/>
</dbReference>
<dbReference type="PANTHER" id="PTHR30543:SF21">
    <property type="entry name" value="NAD(P)H-DEPENDENT FMN REDUCTASE LOT6"/>
    <property type="match status" value="1"/>
</dbReference>
<organism evidence="2 3">
    <name type="scientific">Levilactobacillus lanxiensis</name>
    <dbReference type="NCBI Taxonomy" id="2799568"/>
    <lineage>
        <taxon>Bacteria</taxon>
        <taxon>Bacillati</taxon>
        <taxon>Bacillota</taxon>
        <taxon>Bacilli</taxon>
        <taxon>Lactobacillales</taxon>
        <taxon>Lactobacillaceae</taxon>
        <taxon>Levilactobacillus</taxon>
    </lineage>
</organism>
<feature type="domain" description="N-acetyltransferase" evidence="1">
    <location>
        <begin position="188"/>
        <end position="274"/>
    </location>
</feature>
<dbReference type="PROSITE" id="PS51729">
    <property type="entry name" value="GNAT_YJDJ"/>
    <property type="match status" value="1"/>
</dbReference>
<sequence>MKRIGLLAGSLRAESYARKVVRNLGLMGPNTVMIEPISLAHLPLLHDQMSSREQAICRAFKAQIKQLDGFCLVTPEINRGMPGCLKNALDIASVSDDGNLWQGKPALIASVSTGKLGGMSANQQLKQLALVLGMQVIQPSEIYLSDVEQLFAKHDLLTDEQTVTFLKLAMARLVAAVQGAEPTSPALTFAFSPDDIQLQQQGQTIGQATFDWSTGLLVITEVTIEPDFAHQGLAGQLMLKLIMMARLFDLSIVAGCGYSQAFFKLHPAIAQRLCLH</sequence>
<evidence type="ECO:0000313" key="3">
    <source>
        <dbReference type="Proteomes" id="UP001597189"/>
    </source>
</evidence>
<dbReference type="InterPro" id="IPR031165">
    <property type="entry name" value="GNAT_YJDJ"/>
</dbReference>
<dbReference type="InterPro" id="IPR005025">
    <property type="entry name" value="FMN_Rdtase-like_dom"/>
</dbReference>
<comment type="caution">
    <text evidence="2">The sequence shown here is derived from an EMBL/GenBank/DDBJ whole genome shotgun (WGS) entry which is preliminary data.</text>
</comment>
<evidence type="ECO:0000313" key="2">
    <source>
        <dbReference type="EMBL" id="MFD1456122.1"/>
    </source>
</evidence>
<name>A0ABW4D831_9LACO</name>
<dbReference type="SUPFAM" id="SSF52218">
    <property type="entry name" value="Flavoproteins"/>
    <property type="match status" value="1"/>
</dbReference>
<dbReference type="EMBL" id="JBHTOD010000008">
    <property type="protein sequence ID" value="MFD1456122.1"/>
    <property type="molecule type" value="Genomic_DNA"/>
</dbReference>